<sequence>MDTTDSDHTHSRWLDKVSRIPLILGGLCLLAMMIQVTLDVAGKYLFSSPVPVTAEMVTYYYMVGVAMFPLYALERGSSLVHVEIVYAHLPRLLKHIVRLLSLALAAAYCFAVAYAAVKPALQAYDIGTYSGTLYTVITWPTRFFPIVGFGLLGLFLTIKAIALLTGRPPAEDREDEPPETGASSG</sequence>
<dbReference type="PANTHER" id="PTHR35011:SF10">
    <property type="entry name" value="TRAP TRANSPORTER SMALL PERMEASE PROTEIN"/>
    <property type="match status" value="1"/>
</dbReference>
<comment type="similarity">
    <text evidence="8 9">Belongs to the TRAP transporter small permease family.</text>
</comment>
<feature type="transmembrane region" description="Helical" evidence="9">
    <location>
        <begin position="58"/>
        <end position="74"/>
    </location>
</feature>
<name>A0A2R4XNW4_9BURK</name>
<comment type="subunit">
    <text evidence="9">The complex comprises the extracytoplasmic solute receptor protein and the two transmembrane proteins.</text>
</comment>
<feature type="transmembrane region" description="Helical" evidence="9">
    <location>
        <begin position="95"/>
        <end position="117"/>
    </location>
</feature>
<dbReference type="InterPro" id="IPR055348">
    <property type="entry name" value="DctQ"/>
</dbReference>
<organism evidence="11 12">
    <name type="scientific">Orrella marina</name>
    <dbReference type="NCBI Taxonomy" id="2163011"/>
    <lineage>
        <taxon>Bacteria</taxon>
        <taxon>Pseudomonadati</taxon>
        <taxon>Pseudomonadota</taxon>
        <taxon>Betaproteobacteria</taxon>
        <taxon>Burkholderiales</taxon>
        <taxon>Alcaligenaceae</taxon>
        <taxon>Orrella</taxon>
    </lineage>
</organism>
<evidence type="ECO:0000313" key="11">
    <source>
        <dbReference type="EMBL" id="AWB35379.1"/>
    </source>
</evidence>
<keyword evidence="2 9" id="KW-0813">Transport</keyword>
<dbReference type="InterPro" id="IPR007387">
    <property type="entry name" value="TRAP_DctQ"/>
</dbReference>
<evidence type="ECO:0000256" key="2">
    <source>
        <dbReference type="ARBA" id="ARBA00022448"/>
    </source>
</evidence>
<comment type="function">
    <text evidence="9">Part of the tripartite ATP-independent periplasmic (TRAP) transport system.</text>
</comment>
<feature type="transmembrane region" description="Helical" evidence="9">
    <location>
        <begin position="20"/>
        <end position="38"/>
    </location>
</feature>
<evidence type="ECO:0000259" key="10">
    <source>
        <dbReference type="Pfam" id="PF04290"/>
    </source>
</evidence>
<dbReference type="EMBL" id="CP028901">
    <property type="protein sequence ID" value="AWB35379.1"/>
    <property type="molecule type" value="Genomic_DNA"/>
</dbReference>
<evidence type="ECO:0000256" key="8">
    <source>
        <dbReference type="ARBA" id="ARBA00038436"/>
    </source>
</evidence>
<evidence type="ECO:0000256" key="4">
    <source>
        <dbReference type="ARBA" id="ARBA00022519"/>
    </source>
</evidence>
<keyword evidence="7 9" id="KW-0472">Membrane</keyword>
<gene>
    <name evidence="11" type="ORF">DBV39_18360</name>
</gene>
<feature type="transmembrane region" description="Helical" evidence="9">
    <location>
        <begin position="143"/>
        <end position="164"/>
    </location>
</feature>
<dbReference type="Proteomes" id="UP000244571">
    <property type="component" value="Chromosome"/>
</dbReference>
<dbReference type="Pfam" id="PF04290">
    <property type="entry name" value="DctQ"/>
    <property type="match status" value="1"/>
</dbReference>
<keyword evidence="3" id="KW-1003">Cell membrane</keyword>
<dbReference type="GO" id="GO:0022857">
    <property type="term" value="F:transmembrane transporter activity"/>
    <property type="evidence" value="ECO:0007669"/>
    <property type="project" value="UniProtKB-UniRule"/>
</dbReference>
<dbReference type="AlphaFoldDB" id="A0A2R4XNW4"/>
<keyword evidence="6 9" id="KW-1133">Transmembrane helix</keyword>
<evidence type="ECO:0000313" key="12">
    <source>
        <dbReference type="Proteomes" id="UP000244571"/>
    </source>
</evidence>
<dbReference type="KEGG" id="boz:DBV39_18360"/>
<keyword evidence="4 9" id="KW-0997">Cell inner membrane</keyword>
<evidence type="ECO:0000256" key="1">
    <source>
        <dbReference type="ARBA" id="ARBA00004429"/>
    </source>
</evidence>
<accession>A0A2R4XNW4</accession>
<dbReference type="RefSeq" id="WP_108622835.1">
    <property type="nucleotide sequence ID" value="NZ_CP028901.1"/>
</dbReference>
<evidence type="ECO:0000256" key="7">
    <source>
        <dbReference type="ARBA" id="ARBA00023136"/>
    </source>
</evidence>
<evidence type="ECO:0000256" key="3">
    <source>
        <dbReference type="ARBA" id="ARBA00022475"/>
    </source>
</evidence>
<evidence type="ECO:0000256" key="6">
    <source>
        <dbReference type="ARBA" id="ARBA00022989"/>
    </source>
</evidence>
<evidence type="ECO:0000256" key="5">
    <source>
        <dbReference type="ARBA" id="ARBA00022692"/>
    </source>
</evidence>
<keyword evidence="5 9" id="KW-0812">Transmembrane</keyword>
<reference evidence="11 12" key="1">
    <citation type="submission" date="2018-04" db="EMBL/GenBank/DDBJ databases">
        <title>Bordetella sp. HZ20 isolated from seawater.</title>
        <authorList>
            <person name="Sun C."/>
        </authorList>
    </citation>
    <scope>NUCLEOTIDE SEQUENCE [LARGE SCALE GENOMIC DNA]</scope>
    <source>
        <strain evidence="11 12">HZ20</strain>
    </source>
</reference>
<comment type="subcellular location">
    <subcellularLocation>
        <location evidence="1 9">Cell inner membrane</location>
        <topology evidence="1 9">Multi-pass membrane protein</topology>
    </subcellularLocation>
</comment>
<dbReference type="OrthoDB" id="8687845at2"/>
<dbReference type="PANTHER" id="PTHR35011">
    <property type="entry name" value="2,3-DIKETO-L-GULONATE TRAP TRANSPORTER SMALL PERMEASE PROTEIN YIAM"/>
    <property type="match status" value="1"/>
</dbReference>
<keyword evidence="12" id="KW-1185">Reference proteome</keyword>
<proteinExistence type="inferred from homology"/>
<dbReference type="GO" id="GO:0005886">
    <property type="term" value="C:plasma membrane"/>
    <property type="evidence" value="ECO:0007669"/>
    <property type="project" value="UniProtKB-SubCell"/>
</dbReference>
<protein>
    <recommendedName>
        <fullName evidence="9">TRAP transporter small permease protein</fullName>
    </recommendedName>
</protein>
<evidence type="ECO:0000256" key="9">
    <source>
        <dbReference type="RuleBase" id="RU369079"/>
    </source>
</evidence>
<feature type="domain" description="Tripartite ATP-independent periplasmic transporters DctQ component" evidence="10">
    <location>
        <begin position="32"/>
        <end position="164"/>
    </location>
</feature>
<dbReference type="GO" id="GO:0015740">
    <property type="term" value="P:C4-dicarboxylate transport"/>
    <property type="evidence" value="ECO:0007669"/>
    <property type="project" value="TreeGrafter"/>
</dbReference>